<dbReference type="Pfam" id="PF07282">
    <property type="entry name" value="Cas12f1-like_TNB"/>
    <property type="match status" value="1"/>
</dbReference>
<dbReference type="InterPro" id="IPR051399">
    <property type="entry name" value="RNA-guided_DNA_endo/Transpos"/>
</dbReference>
<feature type="domain" description="Cas12f1-like TNB" evidence="2">
    <location>
        <begin position="287"/>
        <end position="350"/>
    </location>
</feature>
<keyword evidence="4" id="KW-1185">Reference proteome</keyword>
<dbReference type="PANTHER" id="PTHR30405">
    <property type="entry name" value="TRANSPOSASE"/>
    <property type="match status" value="1"/>
</dbReference>
<reference evidence="3 4" key="1">
    <citation type="submission" date="2022-06" db="EMBL/GenBank/DDBJ databases">
        <title>Halogeometricum sp. a new haloarchaeum isolate from saline soil.</title>
        <authorList>
            <person name="Strakova D."/>
            <person name="Galisteo C."/>
            <person name="Sanchez-Porro C."/>
            <person name="Ventosa A."/>
        </authorList>
    </citation>
    <scope>NUCLEOTIDE SEQUENCE [LARGE SCALE GENOMIC DNA]</scope>
    <source>
        <strain evidence="4">S3BR25-2</strain>
    </source>
</reference>
<proteinExistence type="predicted"/>
<evidence type="ECO:0000259" key="2">
    <source>
        <dbReference type="Pfam" id="PF07282"/>
    </source>
</evidence>
<evidence type="ECO:0000313" key="3">
    <source>
        <dbReference type="EMBL" id="MDS0296996.1"/>
    </source>
</evidence>
<evidence type="ECO:0000256" key="1">
    <source>
        <dbReference type="ARBA" id="ARBA00023125"/>
    </source>
</evidence>
<dbReference type="NCBIfam" id="TIGR01766">
    <property type="entry name" value="IS200/IS605 family accessory protein TnpB-like domain"/>
    <property type="match status" value="1"/>
</dbReference>
<protein>
    <submittedName>
        <fullName evidence="3">Transposase</fullName>
    </submittedName>
</protein>
<name>A0ABU2G872_9EURY</name>
<comment type="caution">
    <text evidence="3">The sequence shown here is derived from an EMBL/GenBank/DDBJ whole genome shotgun (WGS) entry which is preliminary data.</text>
</comment>
<evidence type="ECO:0000313" key="4">
    <source>
        <dbReference type="Proteomes" id="UP001254813"/>
    </source>
</evidence>
<dbReference type="Proteomes" id="UP001254813">
    <property type="component" value="Unassembled WGS sequence"/>
</dbReference>
<accession>A0ABU2G872</accession>
<organism evidence="3 4">
    <name type="scientific">Halogeometricum luteum</name>
    <dbReference type="NCBI Taxonomy" id="2950537"/>
    <lineage>
        <taxon>Archaea</taxon>
        <taxon>Methanobacteriati</taxon>
        <taxon>Methanobacteriota</taxon>
        <taxon>Stenosarchaea group</taxon>
        <taxon>Halobacteria</taxon>
        <taxon>Halobacteriales</taxon>
        <taxon>Haloferacaceae</taxon>
        <taxon>Halogeometricum</taxon>
    </lineage>
</organism>
<dbReference type="PANTHER" id="PTHR30405:SF21">
    <property type="entry name" value="TRANSPOSASE-RELATED"/>
    <property type="match status" value="1"/>
</dbReference>
<sequence>MAVYRDLREIVMARITITTKFHNPSRARRREWQRATHLYAETKQSLIDGWVNGELEQSITTASIENDLYAVIQSQAIREAKAEYSKDGAIEYSSSLPFGINNQNWKIDVTENGTVVLGFPCISQWWYTPITVYEEIEDVVNGLLAGDMKKSLLQVYRRGAEWFCAFTVLHEAPSGGKTLIGVDIGERHILAAAAPDKGESLLVSGKEMKYIRRKYRSLRESLQEAGALRALNRMGKKEQRRVTHLNHTLSRRLVEFADQFDEPLIRIEDLGEIRERCPWSGVHSWPFGQLQRFIIYKAAKQGITVEKVDPSYTSQRCSVCGASGTRSGDHFRCPDCGRGRHADLNAAENIATREGEPCTT</sequence>
<dbReference type="NCBIfam" id="NF040570">
    <property type="entry name" value="guided_TnpB"/>
    <property type="match status" value="1"/>
</dbReference>
<gene>
    <name evidence="3" type="ORF">NDI79_22795</name>
</gene>
<dbReference type="EMBL" id="JAMQOQ010000010">
    <property type="protein sequence ID" value="MDS0296996.1"/>
    <property type="molecule type" value="Genomic_DNA"/>
</dbReference>
<keyword evidence="1" id="KW-0238">DNA-binding</keyword>
<dbReference type="InterPro" id="IPR010095">
    <property type="entry name" value="Cas12f1-like_TNB"/>
</dbReference>